<dbReference type="PANTHER" id="PTHR21567">
    <property type="entry name" value="CLASP"/>
    <property type="match status" value="1"/>
</dbReference>
<gene>
    <name evidence="3" type="ORF">C5167_014445</name>
</gene>
<dbReference type="GO" id="GO:0005881">
    <property type="term" value="C:cytoplasmic microtubule"/>
    <property type="evidence" value="ECO:0007669"/>
    <property type="project" value="TreeGrafter"/>
</dbReference>
<keyword evidence="4" id="KW-1185">Reference proteome</keyword>
<dbReference type="OrthoDB" id="63891at2759"/>
<organism evidence="3 4">
    <name type="scientific">Papaver somniferum</name>
    <name type="common">Opium poppy</name>
    <dbReference type="NCBI Taxonomy" id="3469"/>
    <lineage>
        <taxon>Eukaryota</taxon>
        <taxon>Viridiplantae</taxon>
        <taxon>Streptophyta</taxon>
        <taxon>Embryophyta</taxon>
        <taxon>Tracheophyta</taxon>
        <taxon>Spermatophyta</taxon>
        <taxon>Magnoliopsida</taxon>
        <taxon>Ranunculales</taxon>
        <taxon>Papaveraceae</taxon>
        <taxon>Papaveroideae</taxon>
        <taxon>Papaver</taxon>
    </lineage>
</organism>
<reference evidence="3 4" key="1">
    <citation type="journal article" date="2018" name="Science">
        <title>The opium poppy genome and morphinan production.</title>
        <authorList>
            <person name="Guo L."/>
            <person name="Winzer T."/>
            <person name="Yang X."/>
            <person name="Li Y."/>
            <person name="Ning Z."/>
            <person name="He Z."/>
            <person name="Teodor R."/>
            <person name="Lu Y."/>
            <person name="Bowser T.A."/>
            <person name="Graham I.A."/>
            <person name="Ye K."/>
        </authorList>
    </citation>
    <scope>NUCLEOTIDE SEQUENCE [LARGE SCALE GENOMIC DNA]</scope>
    <source>
        <strain evidence="4">cv. HN1</strain>
        <tissue evidence="3">Leaves</tissue>
    </source>
</reference>
<dbReference type="OMA" id="KTSIMTC"/>
<evidence type="ECO:0000313" key="4">
    <source>
        <dbReference type="Proteomes" id="UP000316621"/>
    </source>
</evidence>
<dbReference type="EMBL" id="CM010717">
    <property type="protein sequence ID" value="RZC55590.1"/>
    <property type="molecule type" value="Genomic_DNA"/>
</dbReference>
<dbReference type="Pfam" id="PF12348">
    <property type="entry name" value="CLASP_N"/>
    <property type="match status" value="1"/>
</dbReference>
<dbReference type="SUPFAM" id="SSF48371">
    <property type="entry name" value="ARM repeat"/>
    <property type="match status" value="1"/>
</dbReference>
<dbReference type="Gene3D" id="1.25.10.10">
    <property type="entry name" value="Leucine-rich Repeat Variant"/>
    <property type="match status" value="1"/>
</dbReference>
<dbReference type="SMART" id="SM01349">
    <property type="entry name" value="TOG"/>
    <property type="match status" value="1"/>
</dbReference>
<evidence type="ECO:0000256" key="1">
    <source>
        <dbReference type="SAM" id="MobiDB-lite"/>
    </source>
</evidence>
<dbReference type="PANTHER" id="PTHR21567:SF65">
    <property type="entry name" value="ARM REPEAT SUPERFAMILY PROTEIN"/>
    <property type="match status" value="1"/>
</dbReference>
<dbReference type="STRING" id="3469.A0A4Y7J6A9"/>
<feature type="domain" description="TOG" evidence="2">
    <location>
        <begin position="67"/>
        <end position="300"/>
    </location>
</feature>
<dbReference type="InterPro" id="IPR024395">
    <property type="entry name" value="CLASP_N_dom"/>
</dbReference>
<sequence length="311" mass="34535">MKSGEKMALRSLDNALPTTPDRPKKIARVSVLPVSKKSTSDIIVNDENQAPVPVSSEPIIEYISSEDLNPISEPESKINGLMDGLDSKDWAKVCESLNDVRRFALFDSSILVPVLDKVMLVMVKAMKNPRSALVKTSIMAASDIFKAFTDNLLESSTSDALDQLLLQLLLKASQDKKFVCEEAEKSLRIMVESISPVQLLHKLRVYSSHNNPRVRAKAAVSISHSASRMDLNGMKEFGLGKLIQIGADLLNDRLPEAREAARKTITSIYDAFVQDEELKDSELSLKESWENFCLSNLQTIQAQSLIKIIFT</sequence>
<accession>A0A4Y7J6A9</accession>
<protein>
    <recommendedName>
        <fullName evidence="2">TOG domain-containing protein</fullName>
    </recommendedName>
</protein>
<proteinExistence type="predicted"/>
<dbReference type="AlphaFoldDB" id="A0A4Y7J6A9"/>
<dbReference type="InterPro" id="IPR016024">
    <property type="entry name" value="ARM-type_fold"/>
</dbReference>
<dbReference type="Proteomes" id="UP000316621">
    <property type="component" value="Chromosome 3"/>
</dbReference>
<evidence type="ECO:0000259" key="2">
    <source>
        <dbReference type="SMART" id="SM01349"/>
    </source>
</evidence>
<dbReference type="InterPro" id="IPR034085">
    <property type="entry name" value="TOG"/>
</dbReference>
<dbReference type="Gramene" id="RZC55590">
    <property type="protein sequence ID" value="RZC55590"/>
    <property type="gene ID" value="C5167_014445"/>
</dbReference>
<feature type="region of interest" description="Disordered" evidence="1">
    <location>
        <begin position="1"/>
        <end position="24"/>
    </location>
</feature>
<dbReference type="GO" id="GO:0000226">
    <property type="term" value="P:microtubule cytoskeleton organization"/>
    <property type="evidence" value="ECO:0007669"/>
    <property type="project" value="TreeGrafter"/>
</dbReference>
<dbReference type="GO" id="GO:0008017">
    <property type="term" value="F:microtubule binding"/>
    <property type="evidence" value="ECO:0007669"/>
    <property type="project" value="TreeGrafter"/>
</dbReference>
<dbReference type="InterPro" id="IPR011989">
    <property type="entry name" value="ARM-like"/>
</dbReference>
<name>A0A4Y7J6A9_PAPSO</name>
<evidence type="ECO:0000313" key="3">
    <source>
        <dbReference type="EMBL" id="RZC55590.1"/>
    </source>
</evidence>